<organism evidence="2">
    <name type="scientific">Taylorella asinigenitalis 14/45</name>
    <dbReference type="NCBI Taxonomy" id="1091495"/>
    <lineage>
        <taxon>Bacteria</taxon>
        <taxon>Pseudomonadati</taxon>
        <taxon>Pseudomonadota</taxon>
        <taxon>Betaproteobacteria</taxon>
        <taxon>Burkholderiales</taxon>
        <taxon>Alcaligenaceae</taxon>
        <taxon>Taylorella</taxon>
    </lineage>
</organism>
<sequence length="109" mass="13156">MAILIFFGDYLLIKRIKFLKKVNHPEIPKKIVKIYWLEYFVQVIFIILVVFNVFNYSDYIFSDIDKKIEVQKGTLKVMFSLVFLIFFKILWTSYFKRSKRVLHTYGANA</sequence>
<name>I7ILI2_9BURK</name>
<feature type="transmembrane region" description="Helical" evidence="1">
    <location>
        <begin position="74"/>
        <end position="91"/>
    </location>
</feature>
<dbReference type="EMBL" id="HE681424">
    <property type="protein sequence ID" value="CCG20109.1"/>
    <property type="molecule type" value="Genomic_DNA"/>
</dbReference>
<dbReference type="HOGENOM" id="CLU_2182681_0_0_4"/>
<proteinExistence type="predicted"/>
<keyword evidence="1" id="KW-0812">Transmembrane</keyword>
<feature type="transmembrane region" description="Helical" evidence="1">
    <location>
        <begin position="34"/>
        <end position="54"/>
    </location>
</feature>
<reference evidence="2" key="1">
    <citation type="journal article" date="2012" name="Vet. Microbiol.">
        <title>Comparative genomic analyses of the Taylorellae.</title>
        <authorList>
            <person name="Hauser H."/>
            <person name="Richter D.C."/>
            <person name="van Tonder A."/>
            <person name="Clark L."/>
            <person name="Preston A."/>
        </authorList>
    </citation>
    <scope>NUCLEOTIDE SEQUENCE</scope>
    <source>
        <strain evidence="2">14/45</strain>
    </source>
</reference>
<dbReference type="AlphaFoldDB" id="I7ILI2"/>
<protein>
    <submittedName>
        <fullName evidence="2">Uncharacterized protein</fullName>
    </submittedName>
</protein>
<evidence type="ECO:0000313" key="2">
    <source>
        <dbReference type="EMBL" id="CCG20109.1"/>
    </source>
</evidence>
<dbReference type="BioCyc" id="TASI1091495:G13GE-1323-MONOMER"/>
<evidence type="ECO:0000256" key="1">
    <source>
        <dbReference type="SAM" id="Phobius"/>
    </source>
</evidence>
<gene>
    <name evidence="2" type="ORF">KUM_1330</name>
</gene>
<keyword evidence="1" id="KW-1133">Transmembrane helix</keyword>
<dbReference type="KEGG" id="tat:KUM_1330"/>
<accession>I7ILI2</accession>
<keyword evidence="1" id="KW-0472">Membrane</keyword>